<gene>
    <name evidence="4" type="ORF">GCM10022419_110560</name>
</gene>
<feature type="region of interest" description="Disordered" evidence="2">
    <location>
        <begin position="1"/>
        <end position="40"/>
    </location>
</feature>
<comment type="caution">
    <text evidence="4">The sequence shown here is derived from an EMBL/GenBank/DDBJ whole genome shotgun (WGS) entry which is preliminary data.</text>
</comment>
<proteinExistence type="predicted"/>
<dbReference type="PROSITE" id="PS51900">
    <property type="entry name" value="CB"/>
    <property type="match status" value="1"/>
</dbReference>
<evidence type="ECO:0000313" key="4">
    <source>
        <dbReference type="EMBL" id="GAA3607538.1"/>
    </source>
</evidence>
<dbReference type="SUPFAM" id="SSF56349">
    <property type="entry name" value="DNA breaking-rejoining enzymes"/>
    <property type="match status" value="1"/>
</dbReference>
<evidence type="ECO:0000256" key="2">
    <source>
        <dbReference type="SAM" id="MobiDB-lite"/>
    </source>
</evidence>
<evidence type="ECO:0000313" key="5">
    <source>
        <dbReference type="Proteomes" id="UP001500630"/>
    </source>
</evidence>
<dbReference type="InterPro" id="IPR044068">
    <property type="entry name" value="CB"/>
</dbReference>
<reference evidence="5" key="1">
    <citation type="journal article" date="2019" name="Int. J. Syst. Evol. Microbiol.">
        <title>The Global Catalogue of Microorganisms (GCM) 10K type strain sequencing project: providing services to taxonomists for standard genome sequencing and annotation.</title>
        <authorList>
            <consortium name="The Broad Institute Genomics Platform"/>
            <consortium name="The Broad Institute Genome Sequencing Center for Infectious Disease"/>
            <person name="Wu L."/>
            <person name="Ma J."/>
        </authorList>
    </citation>
    <scope>NUCLEOTIDE SEQUENCE [LARGE SCALE GENOMIC DNA]</scope>
    <source>
        <strain evidence="5">JCM 17326</strain>
    </source>
</reference>
<organism evidence="4 5">
    <name type="scientific">Nonomuraea rosea</name>
    <dbReference type="NCBI Taxonomy" id="638574"/>
    <lineage>
        <taxon>Bacteria</taxon>
        <taxon>Bacillati</taxon>
        <taxon>Actinomycetota</taxon>
        <taxon>Actinomycetes</taxon>
        <taxon>Streptosporangiales</taxon>
        <taxon>Streptosporangiaceae</taxon>
        <taxon>Nonomuraea</taxon>
    </lineage>
</organism>
<protein>
    <recommendedName>
        <fullName evidence="3">Core-binding (CB) domain-containing protein</fullName>
    </recommendedName>
</protein>
<dbReference type="Proteomes" id="UP001500630">
    <property type="component" value="Unassembled WGS sequence"/>
</dbReference>
<dbReference type="EMBL" id="BAABDQ010000043">
    <property type="protein sequence ID" value="GAA3607538.1"/>
    <property type="molecule type" value="Genomic_DNA"/>
</dbReference>
<name>A0ABP6ZFN2_9ACTN</name>
<accession>A0ABP6ZFN2</accession>
<dbReference type="RefSeq" id="WP_345574972.1">
    <property type="nucleotide sequence ID" value="NZ_BAABDQ010000043.1"/>
</dbReference>
<sequence length="343" mass="36009">MRGTHKTPALEPGSLLAGVGPTMDRRKDAATPPAPSVRSVGEITGLRPHRLPRDGGEVPGADVDLVDALDPLTWRTVAAWLQDRPAAGTRQSRLQVMASFLRWLHLVEPALDPLAATGAHLDAYCDAALTGALSTGVRSPGKPLSSATVTRKRNALSAFYAFAWQSGAVRDNRAAGTPAAQDASGLRAITREERRLLRRGVAHLAADGRSAEAAAVALLDGTGAAPGALARLTLQDTRTLPAGNEADPVIVTLPDRRGDLVAFPIPALARPLLRRLSVGLSAADPLLRQDDGQPADSEWITVALTHAALAGGIPEGRARLLRPHMLRATTIAELLHDAGAHAR</sequence>
<feature type="domain" description="Core-binding (CB)" evidence="3">
    <location>
        <begin position="71"/>
        <end position="164"/>
    </location>
</feature>
<dbReference type="InterPro" id="IPR011010">
    <property type="entry name" value="DNA_brk_join_enz"/>
</dbReference>
<keyword evidence="5" id="KW-1185">Reference proteome</keyword>
<evidence type="ECO:0000256" key="1">
    <source>
        <dbReference type="PROSITE-ProRule" id="PRU01248"/>
    </source>
</evidence>
<keyword evidence="1" id="KW-0238">DNA-binding</keyword>
<evidence type="ECO:0000259" key="3">
    <source>
        <dbReference type="PROSITE" id="PS51900"/>
    </source>
</evidence>